<keyword evidence="4" id="KW-1185">Reference proteome</keyword>
<dbReference type="Pfam" id="PF20710">
    <property type="entry name" value="DUF6824"/>
    <property type="match status" value="2"/>
</dbReference>
<organism evidence="3 4">
    <name type="scientific">Cylindrotheca closterium</name>
    <dbReference type="NCBI Taxonomy" id="2856"/>
    <lineage>
        <taxon>Eukaryota</taxon>
        <taxon>Sar</taxon>
        <taxon>Stramenopiles</taxon>
        <taxon>Ochrophyta</taxon>
        <taxon>Bacillariophyta</taxon>
        <taxon>Bacillariophyceae</taxon>
        <taxon>Bacillariophycidae</taxon>
        <taxon>Bacillariales</taxon>
        <taxon>Bacillariaceae</taxon>
        <taxon>Cylindrotheca</taxon>
    </lineage>
</organism>
<protein>
    <recommendedName>
        <fullName evidence="2">DUF6824 domain-containing protein</fullName>
    </recommendedName>
</protein>
<gene>
    <name evidence="3" type="ORF">CYCCA115_LOCUS23952</name>
</gene>
<sequence>MTMNAEYIEQSPGCMRLCNQAGNIPVFTTNVKKEDVDTLLTEGMTRLTFEELQQEQEDLHGVSATISEEKVEVKVLLDRLDEHLNRMKMGTAFACAQSLNRDFCQNYDFRMMFLRANRYDPKVAAKQIIRFLDIKLELFGLEKLTEEITLKDLTVEDKEDLLAGSFQLLPFTDRAGRSIVLEIAGLRSGKSLLSELRARFYLGMNAIKSLEIPSRGIVFISYTAGKYRDKLNGAGFVENAKVALSLPYHIAGFHYCVDEAISVAIAKAGITITPDKFRSKIKIHHGSPVECQYNLSTYGIPPEALQFAVNDNEDMLDNHLSWYEDCLRQESTVEASSLRDPNKHEPNTNDVVFIGKKTKGNGNERLRRLALRHSSPYSLGGPKEKRELVDSMIAEIKRGGGRFLKQDSTGLWWEDVPISEVREKITQMFRNLRRPSGSQQRAAANTETGGGRITVGEPTENDVLFGRQFNQAGNLRLRELVEGMALEYDASNRGKKKKLAESIVKEIKGTGGRFLKPIKDGGQWEEVSDVAAGIKIATHFRNYRRCQKPKDTI</sequence>
<comment type="caution">
    <text evidence="3">The sequence shown here is derived from an EMBL/GenBank/DDBJ whole genome shotgun (WGS) entry which is preliminary data.</text>
</comment>
<proteinExistence type="predicted"/>
<dbReference type="InterPro" id="IPR049227">
    <property type="entry name" value="DUF6824"/>
</dbReference>
<evidence type="ECO:0000259" key="2">
    <source>
        <dbReference type="Pfam" id="PF20710"/>
    </source>
</evidence>
<dbReference type="EMBL" id="CAKOGP040002436">
    <property type="protein sequence ID" value="CAJ1969928.1"/>
    <property type="molecule type" value="Genomic_DNA"/>
</dbReference>
<dbReference type="Proteomes" id="UP001295423">
    <property type="component" value="Unassembled WGS sequence"/>
</dbReference>
<feature type="domain" description="DUF6824" evidence="2">
    <location>
        <begin position="462"/>
        <end position="542"/>
    </location>
</feature>
<feature type="domain" description="DUF6824" evidence="2">
    <location>
        <begin position="358"/>
        <end position="431"/>
    </location>
</feature>
<accession>A0AAD2GCJ8</accession>
<evidence type="ECO:0000256" key="1">
    <source>
        <dbReference type="SAM" id="MobiDB-lite"/>
    </source>
</evidence>
<feature type="compositionally biased region" description="Polar residues" evidence="1">
    <location>
        <begin position="436"/>
        <end position="447"/>
    </location>
</feature>
<reference evidence="3" key="1">
    <citation type="submission" date="2023-08" db="EMBL/GenBank/DDBJ databases">
        <authorList>
            <person name="Audoor S."/>
            <person name="Bilcke G."/>
        </authorList>
    </citation>
    <scope>NUCLEOTIDE SEQUENCE</scope>
</reference>
<dbReference type="AlphaFoldDB" id="A0AAD2GCJ8"/>
<feature type="region of interest" description="Disordered" evidence="1">
    <location>
        <begin position="432"/>
        <end position="457"/>
    </location>
</feature>
<name>A0AAD2GCJ8_9STRA</name>
<evidence type="ECO:0000313" key="3">
    <source>
        <dbReference type="EMBL" id="CAJ1969928.1"/>
    </source>
</evidence>
<evidence type="ECO:0000313" key="4">
    <source>
        <dbReference type="Proteomes" id="UP001295423"/>
    </source>
</evidence>